<feature type="region of interest" description="Disordered" evidence="2">
    <location>
        <begin position="1516"/>
        <end position="1594"/>
    </location>
</feature>
<feature type="region of interest" description="Disordered" evidence="2">
    <location>
        <begin position="60"/>
        <end position="96"/>
    </location>
</feature>
<dbReference type="Proteomes" id="UP000694251">
    <property type="component" value="Chromosome 12"/>
</dbReference>
<reference evidence="3 4" key="1">
    <citation type="submission" date="2020-12" db="EMBL/GenBank/DDBJ databases">
        <title>Concerted genomic and epigenomic changes stabilize Arabidopsis allopolyploids.</title>
        <authorList>
            <person name="Chen Z."/>
        </authorList>
    </citation>
    <scope>NUCLEOTIDE SEQUENCE [LARGE SCALE GENOMIC DNA]</scope>
    <source>
        <strain evidence="3">As9502</strain>
        <tissue evidence="3">Leaf</tissue>
    </source>
</reference>
<comment type="caution">
    <text evidence="3">The sequence shown here is derived from an EMBL/GenBank/DDBJ whole genome shotgun (WGS) entry which is preliminary data.</text>
</comment>
<feature type="compositionally biased region" description="Polar residues" evidence="2">
    <location>
        <begin position="271"/>
        <end position="280"/>
    </location>
</feature>
<evidence type="ECO:0000313" key="3">
    <source>
        <dbReference type="EMBL" id="KAG7547967.1"/>
    </source>
</evidence>
<feature type="compositionally biased region" description="Polar residues" evidence="2">
    <location>
        <begin position="724"/>
        <end position="740"/>
    </location>
</feature>
<protein>
    <submittedName>
        <fullName evidence="3">Uncharacterized protein</fullName>
    </submittedName>
</protein>
<feature type="region of interest" description="Disordered" evidence="2">
    <location>
        <begin position="252"/>
        <end position="289"/>
    </location>
</feature>
<feature type="region of interest" description="Disordered" evidence="2">
    <location>
        <begin position="721"/>
        <end position="740"/>
    </location>
</feature>
<keyword evidence="4" id="KW-1185">Reference proteome</keyword>
<feature type="region of interest" description="Disordered" evidence="2">
    <location>
        <begin position="1896"/>
        <end position="1917"/>
    </location>
</feature>
<evidence type="ECO:0000256" key="2">
    <source>
        <dbReference type="SAM" id="MobiDB-lite"/>
    </source>
</evidence>
<feature type="compositionally biased region" description="Basic and acidic residues" evidence="2">
    <location>
        <begin position="72"/>
        <end position="90"/>
    </location>
</feature>
<feature type="compositionally biased region" description="Basic and acidic residues" evidence="2">
    <location>
        <begin position="1151"/>
        <end position="1169"/>
    </location>
</feature>
<feature type="compositionally biased region" description="Polar residues" evidence="2">
    <location>
        <begin position="1573"/>
        <end position="1584"/>
    </location>
</feature>
<accession>A0A8T1YNZ7</accession>
<gene>
    <name evidence="3" type="ORF">ISN44_As12g031720</name>
</gene>
<name>A0A8T1YNZ7_ARASU</name>
<feature type="coiled-coil region" evidence="1">
    <location>
        <begin position="1650"/>
        <end position="1719"/>
    </location>
</feature>
<sequence>MWTAVDEWDVELFLCFYSTIVNEHEVDSALLPPNMHTNSFKVPENNSNMQHVCKTNLSMQRASDETTASTTEPHEPEEQLVPKEAPHEPEEQLVPEEQLEPKEALIVPAGPLTRSRSKKLNQAINGLLKELDKKQEDVAQISFVMITAEVQFVPLHSAATAHPFDRSSSTFDLVLLPFRCIFHVQNQQSVFLGIDPHLGVYHVVSEPLCYQVAMSTKEERSSHNRNKRFVEAMTTSMEKVFDSHLDSIRQGLHKARKRKEQELNPKPPDNSLGSKPSSPQKIPHSPKSKSVFYSEFKPTNALFKFSGKGDYLEWEKNMDEWFSYKNFLSEKRFVCALSHLTGDAYKWWLQEVDDRLYYKEPPITLWRDLKELLRNKYAPKASNRSRKANVTAQGLAVQEKKKALVPYSKKNPIAKEQFEDEVLKILNAYNKPKKAKCVLTSNSEKAKFALPSKFEKDTCDLFEKPDFVLKNDQPCDKLILSKPVQPRSTFCFSQVIEEKSQEEVQRSLPSILTSVEQQTIFVPEPILESNERHQKHCKEIDLVTKKPNVFVLISTQDEKRFGLENVKEFRVSKSVFDKMIATFETLTLEKLFKPKSFMFDEFHEFNSSLRISLCSNAFELFRTKTENALVKTVYELHESNPFNELCKLTLKDCIFEFSISSIMHLFCPMSAQKGSGAMAKYKYLGEMTSRKGTFKVPLHIHDDLRRAEGALNILTVKEKPPDLQQPQSIRKQPKQGTMSKTGELTQAEAVLVHNRLPKAEYNIVIKEKPPDVTAPIKTRGNYLNSQKRMKANLFSLGEGCTIWRPIKKTNDQEISTHHMSQSRDPREDYQNQLRLKHMEECIGKQSNLFVRASKNYEGMLSEDKPIGLPPIHDASQSHVWRPGNYVGRSSSTPHEILVFLLHMFPEEPKMDLSSLDSFHTYQWRPGEFLDTSREEEFVSNNALIQEEPPDPTPLPLTVMISSIEHTANLIQVSNSSTRFVSHVSRTVTMSLSYLGNIEKELDLFKEYLEPNSCLRTQVKHEHFKDNALIKVEPCLLVYSDSMTVITHLLFAKAVDNIAGIKEEPPNLEVFLSNLFERTGIGVVLMLKIDYPFNQTRRKSDNSYELELQGKYTVNGSFNVSDLLPYFADNSDLRSNPFQVGEDDETTASTTEPHEPEEQLVPKEAPHEPEEQLVPEEQLEPKEALIVPAGPLTRSRSKKLNQAINGLLKELDKKQEDVAQISFVMITAEVDDLETLMGDGSEPQIHTGDEFDLHPQSESTVDSLDDLRRLCHIPPEVEMIVPEPFESPELGREDVAQHAQYLLCTFTVAAEAGYSLGLCKLLELFQARESRTSGYYALYPIADRSLIDSLPLKDNAWRKFWFFFRINSFTTQSSSELLRVNWSLNLGPQIRPAPSIDFLNFYKAVLERPVNWNSFTLERIHGAGFSVRMGLTNLVNPPPAGIDLSSLNARDRRKFKEANKKIKDQISLVGRDKKNATSTGDDKVYRKTLLVDDGSLEGSKSMAVAVSNASPSIPAADNVAAATGRPKSTRKGRGAPSNLPIPEPAEAQDANPDSGTVSKEPLGSGMLPPRRPRGNTSRVRSSPSSGLVARASSQADKEKIGNMFRCFHTRAGKKLPSFDWWKPNVKRMYISHSFHSSQETAGLDSVRREEIEKLERSGEETRKTLIETEQKLETALADHNFAKGEIELMRSELNKVKAAAEELERKKESLSELKDRDVRKISYDARKEVKGAGQKFLLAVQEFIAADKAWNKLNSERDEMKSNLDLIKEIEDGKVDLAEEKETVGAELAETEAKLNTAPQPYLNLQQFASEFADSLPLTEPNIGSSLDEMMLTGSPSAHFNEFGTKVDRISSGRAHEPSDQGFVTSSIMGDEVELRNETPQDISSLNPEVVLATQDDDVGGALVSSQAREEGGSPVNE</sequence>
<proteinExistence type="predicted"/>
<feature type="region of interest" description="Disordered" evidence="2">
    <location>
        <begin position="1133"/>
        <end position="1182"/>
    </location>
</feature>
<feature type="compositionally biased region" description="Polar residues" evidence="2">
    <location>
        <begin position="60"/>
        <end position="71"/>
    </location>
</feature>
<dbReference type="EMBL" id="JAEFBJ010000012">
    <property type="protein sequence ID" value="KAG7547967.1"/>
    <property type="molecule type" value="Genomic_DNA"/>
</dbReference>
<evidence type="ECO:0000313" key="4">
    <source>
        <dbReference type="Proteomes" id="UP000694251"/>
    </source>
</evidence>
<dbReference type="OrthoDB" id="1114112at2759"/>
<keyword evidence="1" id="KW-0175">Coiled coil</keyword>
<organism evidence="3 4">
    <name type="scientific">Arabidopsis suecica</name>
    <name type="common">Swedish thale-cress</name>
    <name type="synonym">Cardaminopsis suecica</name>
    <dbReference type="NCBI Taxonomy" id="45249"/>
    <lineage>
        <taxon>Eukaryota</taxon>
        <taxon>Viridiplantae</taxon>
        <taxon>Streptophyta</taxon>
        <taxon>Embryophyta</taxon>
        <taxon>Tracheophyta</taxon>
        <taxon>Spermatophyta</taxon>
        <taxon>Magnoliopsida</taxon>
        <taxon>eudicotyledons</taxon>
        <taxon>Gunneridae</taxon>
        <taxon>Pentapetalae</taxon>
        <taxon>rosids</taxon>
        <taxon>malvids</taxon>
        <taxon>Brassicales</taxon>
        <taxon>Brassicaceae</taxon>
        <taxon>Camelineae</taxon>
        <taxon>Arabidopsis</taxon>
    </lineage>
</organism>
<evidence type="ECO:0000256" key="1">
    <source>
        <dbReference type="SAM" id="Coils"/>
    </source>
</evidence>